<evidence type="ECO:0000313" key="3">
    <source>
        <dbReference type="Proteomes" id="UP000627446"/>
    </source>
</evidence>
<feature type="transmembrane region" description="Helical" evidence="1">
    <location>
        <begin position="90"/>
        <end position="108"/>
    </location>
</feature>
<dbReference type="EMBL" id="JACOFZ010000002">
    <property type="protein sequence ID" value="MBC3881508.1"/>
    <property type="molecule type" value="Genomic_DNA"/>
</dbReference>
<organism evidence="2 3">
    <name type="scientific">Undibacterium nitidum</name>
    <dbReference type="NCBI Taxonomy" id="2762298"/>
    <lineage>
        <taxon>Bacteria</taxon>
        <taxon>Pseudomonadati</taxon>
        <taxon>Pseudomonadota</taxon>
        <taxon>Betaproteobacteria</taxon>
        <taxon>Burkholderiales</taxon>
        <taxon>Oxalobacteraceae</taxon>
        <taxon>Undibacterium</taxon>
    </lineage>
</organism>
<keyword evidence="1" id="KW-1133">Transmembrane helix</keyword>
<accession>A0A923KP85</accession>
<keyword evidence="1" id="KW-0472">Membrane</keyword>
<evidence type="ECO:0000256" key="1">
    <source>
        <dbReference type="SAM" id="Phobius"/>
    </source>
</evidence>
<reference evidence="2" key="1">
    <citation type="submission" date="2020-08" db="EMBL/GenBank/DDBJ databases">
        <title>Novel species isolated from subtropical streams in China.</title>
        <authorList>
            <person name="Lu H."/>
        </authorList>
    </citation>
    <scope>NUCLEOTIDE SEQUENCE</scope>
    <source>
        <strain evidence="2">LX22W</strain>
    </source>
</reference>
<name>A0A923KP85_9BURK</name>
<gene>
    <name evidence="2" type="ORF">H8K36_09005</name>
</gene>
<comment type="caution">
    <text evidence="2">The sequence shown here is derived from an EMBL/GenBank/DDBJ whole genome shotgun (WGS) entry which is preliminary data.</text>
</comment>
<sequence length="115" mass="11886">MNANKRNLMIGFAVLFTLLVLGLFASGGSHIVIDGEEIGDVGGIAGILIAAVVAFVAIVLALSVTGLVLVGVALMLVVVLAMVLGSFALAALPLLFPFLIIYAIYCLFRTKPRAA</sequence>
<feature type="transmembrane region" description="Helical" evidence="1">
    <location>
        <begin position="67"/>
        <end position="84"/>
    </location>
</feature>
<dbReference type="RefSeq" id="WP_186915987.1">
    <property type="nucleotide sequence ID" value="NZ_JACOFZ010000002.1"/>
</dbReference>
<keyword evidence="1" id="KW-0812">Transmembrane</keyword>
<proteinExistence type="predicted"/>
<feature type="transmembrane region" description="Helical" evidence="1">
    <location>
        <begin position="41"/>
        <end position="60"/>
    </location>
</feature>
<protein>
    <submittedName>
        <fullName evidence="2">Uncharacterized protein</fullName>
    </submittedName>
</protein>
<keyword evidence="3" id="KW-1185">Reference proteome</keyword>
<dbReference type="AlphaFoldDB" id="A0A923KP85"/>
<dbReference type="Proteomes" id="UP000627446">
    <property type="component" value="Unassembled WGS sequence"/>
</dbReference>
<evidence type="ECO:0000313" key="2">
    <source>
        <dbReference type="EMBL" id="MBC3881508.1"/>
    </source>
</evidence>